<dbReference type="OrthoDB" id="685097at2759"/>
<name>A0A811P578_9POAL</name>
<dbReference type="PANTHER" id="PTHR33074:SF124">
    <property type="entry name" value="DUF1618 DOMAIN-CONTAINING PROTEIN"/>
    <property type="match status" value="1"/>
</dbReference>
<proteinExistence type="predicted"/>
<keyword evidence="2" id="KW-1185">Reference proteome</keyword>
<dbReference type="AlphaFoldDB" id="A0A811P578"/>
<evidence type="ECO:0000313" key="1">
    <source>
        <dbReference type="EMBL" id="CAD6237704.1"/>
    </source>
</evidence>
<protein>
    <submittedName>
        <fullName evidence="1">Uncharacterized protein</fullName>
    </submittedName>
</protein>
<gene>
    <name evidence="1" type="ORF">NCGR_LOCUS25145</name>
</gene>
<reference evidence="1" key="1">
    <citation type="submission" date="2020-10" db="EMBL/GenBank/DDBJ databases">
        <authorList>
            <person name="Han B."/>
            <person name="Lu T."/>
            <person name="Zhao Q."/>
            <person name="Huang X."/>
            <person name="Zhao Y."/>
        </authorList>
    </citation>
    <scope>NUCLEOTIDE SEQUENCE</scope>
</reference>
<evidence type="ECO:0000313" key="2">
    <source>
        <dbReference type="Proteomes" id="UP000604825"/>
    </source>
</evidence>
<dbReference type="PANTHER" id="PTHR33074">
    <property type="entry name" value="EXPRESSED PROTEIN-RELATED"/>
    <property type="match status" value="1"/>
</dbReference>
<sequence length="156" mass="16462">MLQQDMEVEAEGSSCSTSGASKTLAAARTSTSHLIQVSLRLTEPPGLSCVCLQIPDGLDAKYSRVVAAHGDSVLIEVPHGHTIDHFVYSAGAAAADPPRPPSMSLLPPFRQGRPTGLVRRGVDLVVVAQLASVSAGPDTPELMRESDLCLFRSGDW</sequence>
<comment type="caution">
    <text evidence="1">The sequence shown here is derived from an EMBL/GenBank/DDBJ whole genome shotgun (WGS) entry which is preliminary data.</text>
</comment>
<organism evidence="1 2">
    <name type="scientific">Miscanthus lutarioriparius</name>
    <dbReference type="NCBI Taxonomy" id="422564"/>
    <lineage>
        <taxon>Eukaryota</taxon>
        <taxon>Viridiplantae</taxon>
        <taxon>Streptophyta</taxon>
        <taxon>Embryophyta</taxon>
        <taxon>Tracheophyta</taxon>
        <taxon>Spermatophyta</taxon>
        <taxon>Magnoliopsida</taxon>
        <taxon>Liliopsida</taxon>
        <taxon>Poales</taxon>
        <taxon>Poaceae</taxon>
        <taxon>PACMAD clade</taxon>
        <taxon>Panicoideae</taxon>
        <taxon>Andropogonodae</taxon>
        <taxon>Andropogoneae</taxon>
        <taxon>Saccharinae</taxon>
        <taxon>Miscanthus</taxon>
    </lineage>
</organism>
<accession>A0A811P578</accession>
<dbReference type="EMBL" id="CAJGYO010000006">
    <property type="protein sequence ID" value="CAD6237704.1"/>
    <property type="molecule type" value="Genomic_DNA"/>
</dbReference>
<dbReference type="Proteomes" id="UP000604825">
    <property type="component" value="Unassembled WGS sequence"/>
</dbReference>